<proteinExistence type="inferred from homology"/>
<dbReference type="EC" id="3.5.1.88" evidence="6"/>
<dbReference type="Gene3D" id="3.90.45.10">
    <property type="entry name" value="Peptide deformylase"/>
    <property type="match status" value="1"/>
</dbReference>
<comment type="caution">
    <text evidence="7">The sequence shown here is derived from an EMBL/GenBank/DDBJ whole genome shotgun (WGS) entry which is preliminary data.</text>
</comment>
<keyword evidence="8" id="KW-1185">Reference proteome</keyword>
<dbReference type="FunFam" id="3.90.45.10:FF:000002">
    <property type="entry name" value="Peptide deformylase"/>
    <property type="match status" value="1"/>
</dbReference>
<feature type="active site" evidence="6">
    <location>
        <position position="167"/>
    </location>
</feature>
<evidence type="ECO:0000256" key="3">
    <source>
        <dbReference type="ARBA" id="ARBA00022801"/>
    </source>
</evidence>
<dbReference type="HAMAP" id="MF_00163">
    <property type="entry name" value="Pep_deformylase"/>
    <property type="match status" value="1"/>
</dbReference>
<name>E7MMH8_9FIRM</name>
<evidence type="ECO:0000256" key="2">
    <source>
        <dbReference type="ARBA" id="ARBA00022723"/>
    </source>
</evidence>
<dbReference type="InterPro" id="IPR023635">
    <property type="entry name" value="Peptide_deformylase"/>
</dbReference>
<dbReference type="InterPro" id="IPR036821">
    <property type="entry name" value="Peptide_deformylase_sf"/>
</dbReference>
<evidence type="ECO:0000256" key="6">
    <source>
        <dbReference type="HAMAP-Rule" id="MF_00163"/>
    </source>
</evidence>
<keyword evidence="3 6" id="KW-0378">Hydrolase</keyword>
<evidence type="ECO:0000313" key="7">
    <source>
        <dbReference type="EMBL" id="EFW24716.1"/>
    </source>
</evidence>
<evidence type="ECO:0000313" key="8">
    <source>
        <dbReference type="Proteomes" id="UP000004097"/>
    </source>
</evidence>
<dbReference type="NCBIfam" id="TIGR00079">
    <property type="entry name" value="pept_deformyl"/>
    <property type="match status" value="1"/>
</dbReference>
<feature type="binding site" evidence="6">
    <location>
        <position position="170"/>
    </location>
    <ligand>
        <name>Fe cation</name>
        <dbReference type="ChEBI" id="CHEBI:24875"/>
    </ligand>
</feature>
<dbReference type="HOGENOM" id="CLU_061901_4_0_9"/>
<keyword evidence="4 6" id="KW-0648">Protein biosynthesis</keyword>
<accession>E7MMH8</accession>
<protein>
    <recommendedName>
        <fullName evidence="6">Peptide deformylase</fullName>
        <shortName evidence="6">PDF</shortName>
        <ecNumber evidence="6">3.5.1.88</ecNumber>
    </recommendedName>
    <alternativeName>
        <fullName evidence="6">Polypeptide deformylase</fullName>
    </alternativeName>
</protein>
<dbReference type="SUPFAM" id="SSF56420">
    <property type="entry name" value="Peptide deformylase"/>
    <property type="match status" value="1"/>
</dbReference>
<evidence type="ECO:0000256" key="1">
    <source>
        <dbReference type="ARBA" id="ARBA00010759"/>
    </source>
</evidence>
<comment type="cofactor">
    <cofactor evidence="6">
        <name>Fe(2+)</name>
        <dbReference type="ChEBI" id="CHEBI:29033"/>
    </cofactor>
    <text evidence="6">Binds 1 Fe(2+) ion.</text>
</comment>
<dbReference type="eggNOG" id="COG0242">
    <property type="taxonomic scope" value="Bacteria"/>
</dbReference>
<comment type="similarity">
    <text evidence="1 6">Belongs to the polypeptide deformylase family.</text>
</comment>
<dbReference type="PANTHER" id="PTHR10458:SF8">
    <property type="entry name" value="PEPTIDE DEFORMYLASE 2"/>
    <property type="match status" value="1"/>
</dbReference>
<dbReference type="AlphaFoldDB" id="E7MMH8"/>
<dbReference type="PANTHER" id="PTHR10458">
    <property type="entry name" value="PEPTIDE DEFORMYLASE"/>
    <property type="match status" value="1"/>
</dbReference>
<feature type="binding site" evidence="6">
    <location>
        <position position="166"/>
    </location>
    <ligand>
        <name>Fe cation</name>
        <dbReference type="ChEBI" id="CHEBI:24875"/>
    </ligand>
</feature>
<reference evidence="7 8" key="1">
    <citation type="submission" date="2010-08" db="EMBL/GenBank/DDBJ databases">
        <authorList>
            <person name="Weinstock G."/>
            <person name="Sodergren E."/>
            <person name="Clifton S."/>
            <person name="Fulton L."/>
            <person name="Fulton B."/>
            <person name="Courtney L."/>
            <person name="Fronick C."/>
            <person name="Harrison M."/>
            <person name="Strong C."/>
            <person name="Farmer C."/>
            <person name="Delahaunty K."/>
            <person name="Markovic C."/>
            <person name="Hall O."/>
            <person name="Minx P."/>
            <person name="Tomlinson C."/>
            <person name="Mitreva M."/>
            <person name="Hou S."/>
            <person name="Chen J."/>
            <person name="Wollam A."/>
            <person name="Pepin K.H."/>
            <person name="Johnson M."/>
            <person name="Bhonagiri V."/>
            <person name="Zhang X."/>
            <person name="Suruliraj S."/>
            <person name="Warren W."/>
            <person name="Chinwalla A."/>
            <person name="Mardis E.R."/>
            <person name="Wilson R.K."/>
        </authorList>
    </citation>
    <scope>NUCLEOTIDE SEQUENCE [LARGE SCALE GENOMIC DNA]</scope>
    <source>
        <strain evidence="7 8">F0204</strain>
    </source>
</reference>
<gene>
    <name evidence="6 7" type="primary">def</name>
    <name evidence="7" type="ORF">HMPREF9430_00745</name>
</gene>
<comment type="catalytic activity">
    <reaction evidence="6">
        <text>N-terminal N-formyl-L-methionyl-[peptide] + H2O = N-terminal L-methionyl-[peptide] + formate</text>
        <dbReference type="Rhea" id="RHEA:24420"/>
        <dbReference type="Rhea" id="RHEA-COMP:10639"/>
        <dbReference type="Rhea" id="RHEA-COMP:10640"/>
        <dbReference type="ChEBI" id="CHEBI:15377"/>
        <dbReference type="ChEBI" id="CHEBI:15740"/>
        <dbReference type="ChEBI" id="CHEBI:49298"/>
        <dbReference type="ChEBI" id="CHEBI:64731"/>
        <dbReference type="EC" id="3.5.1.88"/>
    </reaction>
</comment>
<dbReference type="Pfam" id="PF01327">
    <property type="entry name" value="Pep_deformylase"/>
    <property type="match status" value="1"/>
</dbReference>
<dbReference type="GO" id="GO:0042586">
    <property type="term" value="F:peptide deformylase activity"/>
    <property type="evidence" value="ECO:0007669"/>
    <property type="project" value="UniProtKB-UniRule"/>
</dbReference>
<keyword evidence="5 6" id="KW-0408">Iron</keyword>
<evidence type="ECO:0000256" key="5">
    <source>
        <dbReference type="ARBA" id="ARBA00023004"/>
    </source>
</evidence>
<dbReference type="GO" id="GO:0046872">
    <property type="term" value="F:metal ion binding"/>
    <property type="evidence" value="ECO:0007669"/>
    <property type="project" value="UniProtKB-KW"/>
</dbReference>
<dbReference type="Proteomes" id="UP000004097">
    <property type="component" value="Unassembled WGS sequence"/>
</dbReference>
<organism evidence="7 8">
    <name type="scientific">Solobacterium moorei F0204</name>
    <dbReference type="NCBI Taxonomy" id="706433"/>
    <lineage>
        <taxon>Bacteria</taxon>
        <taxon>Bacillati</taxon>
        <taxon>Bacillota</taxon>
        <taxon>Erysipelotrichia</taxon>
        <taxon>Erysipelotrichales</taxon>
        <taxon>Erysipelotrichaceae</taxon>
        <taxon>Solobacterium</taxon>
    </lineage>
</organism>
<dbReference type="EMBL" id="AECQ01000012">
    <property type="protein sequence ID" value="EFW24716.1"/>
    <property type="molecule type" value="Genomic_DNA"/>
</dbReference>
<keyword evidence="2 6" id="KW-0479">Metal-binding</keyword>
<sequence>MYAEVKIMLINNDTIIKDTNPLIREKSELVSLPLSKEDETLLRDMLQYVKDSTDEEKATKLNLRPAVGISAIQVGIKKRMCAVAFDETDKDGNMVKYEFMLVNPKIVSRSVQPAYLESGEGCLSVENEHRGYVVRNARVTIRAFDLVQNQDVEIRARGYIAIVLQHELDHMDGILFYDHINKKEPNKPIEGALVL</sequence>
<comment type="function">
    <text evidence="6">Removes the formyl group from the N-terminal Met of newly synthesized proteins. Requires at least a dipeptide for an efficient rate of reaction. N-terminal L-methionine is a prerequisite for activity but the enzyme has broad specificity at other positions.</text>
</comment>
<dbReference type="PRINTS" id="PR01576">
    <property type="entry name" value="PDEFORMYLASE"/>
</dbReference>
<dbReference type="CDD" id="cd00487">
    <property type="entry name" value="Pep_deformylase"/>
    <property type="match status" value="1"/>
</dbReference>
<dbReference type="GO" id="GO:0006412">
    <property type="term" value="P:translation"/>
    <property type="evidence" value="ECO:0007669"/>
    <property type="project" value="UniProtKB-UniRule"/>
</dbReference>
<feature type="binding site" evidence="6">
    <location>
        <position position="122"/>
    </location>
    <ligand>
        <name>Fe cation</name>
        <dbReference type="ChEBI" id="CHEBI:24875"/>
    </ligand>
</feature>
<dbReference type="PIRSF" id="PIRSF004749">
    <property type="entry name" value="Pep_def"/>
    <property type="match status" value="1"/>
</dbReference>
<evidence type="ECO:0000256" key="4">
    <source>
        <dbReference type="ARBA" id="ARBA00022917"/>
    </source>
</evidence>
<dbReference type="STRING" id="706433.HMPREF9430_00745"/>